<feature type="transmembrane region" description="Helical" evidence="1">
    <location>
        <begin position="50"/>
        <end position="71"/>
    </location>
</feature>
<feature type="transmembrane region" description="Helical" evidence="1">
    <location>
        <begin position="110"/>
        <end position="127"/>
    </location>
</feature>
<comment type="caution">
    <text evidence="2">The sequence shown here is derived from an EMBL/GenBank/DDBJ whole genome shotgun (WGS) entry which is preliminary data.</text>
</comment>
<keyword evidence="1" id="KW-0472">Membrane</keyword>
<keyword evidence="1" id="KW-1133">Transmembrane helix</keyword>
<evidence type="ECO:0000313" key="3">
    <source>
        <dbReference type="Proteomes" id="UP000824258"/>
    </source>
</evidence>
<dbReference type="AlphaFoldDB" id="A0A9D1A8U6"/>
<feature type="non-terminal residue" evidence="2">
    <location>
        <position position="130"/>
    </location>
</feature>
<reference evidence="2" key="1">
    <citation type="submission" date="2020-10" db="EMBL/GenBank/DDBJ databases">
        <authorList>
            <person name="Gilroy R."/>
        </authorList>
    </citation>
    <scope>NUCLEOTIDE SEQUENCE</scope>
    <source>
        <strain evidence="2">ChiHjej9B8-7071</strain>
    </source>
</reference>
<evidence type="ECO:0000256" key="1">
    <source>
        <dbReference type="SAM" id="Phobius"/>
    </source>
</evidence>
<dbReference type="Proteomes" id="UP000824258">
    <property type="component" value="Unassembled WGS sequence"/>
</dbReference>
<gene>
    <name evidence="2" type="ORF">IAA70_08235</name>
</gene>
<keyword evidence="1" id="KW-0812">Transmembrane</keyword>
<sequence>MDKLTRKQLAKRILTNVGISVGIGLSYYLLYRLDEHLSADPLTESYTLHWTIHNVPLMDFSAGLATCPPLWGHYRFGLSVFLGSFLAVLCGDLFGENPAGAEFGHGHDGWQIWCWMFLFSMIVGIILERR</sequence>
<evidence type="ECO:0000313" key="2">
    <source>
        <dbReference type="EMBL" id="HIR10379.1"/>
    </source>
</evidence>
<feature type="transmembrane region" description="Helical" evidence="1">
    <location>
        <begin position="78"/>
        <end position="95"/>
    </location>
</feature>
<name>A0A9D1A8U6_9FIRM</name>
<organism evidence="2 3">
    <name type="scientific">Candidatus Avoscillospira stercoripullorum</name>
    <dbReference type="NCBI Taxonomy" id="2840709"/>
    <lineage>
        <taxon>Bacteria</taxon>
        <taxon>Bacillati</taxon>
        <taxon>Bacillota</taxon>
        <taxon>Clostridia</taxon>
        <taxon>Eubacteriales</taxon>
        <taxon>Oscillospiraceae</taxon>
        <taxon>Oscillospiraceae incertae sedis</taxon>
        <taxon>Candidatus Avoscillospira</taxon>
    </lineage>
</organism>
<protein>
    <submittedName>
        <fullName evidence="2">Uncharacterized protein</fullName>
    </submittedName>
</protein>
<proteinExistence type="predicted"/>
<accession>A0A9D1A8U6</accession>
<dbReference type="EMBL" id="DVGD01000272">
    <property type="protein sequence ID" value="HIR10379.1"/>
    <property type="molecule type" value="Genomic_DNA"/>
</dbReference>
<reference evidence="2" key="2">
    <citation type="journal article" date="2021" name="PeerJ">
        <title>Extensive microbial diversity within the chicken gut microbiome revealed by metagenomics and culture.</title>
        <authorList>
            <person name="Gilroy R."/>
            <person name="Ravi A."/>
            <person name="Getino M."/>
            <person name="Pursley I."/>
            <person name="Horton D.L."/>
            <person name="Alikhan N.F."/>
            <person name="Baker D."/>
            <person name="Gharbi K."/>
            <person name="Hall N."/>
            <person name="Watson M."/>
            <person name="Adriaenssens E.M."/>
            <person name="Foster-Nyarko E."/>
            <person name="Jarju S."/>
            <person name="Secka A."/>
            <person name="Antonio M."/>
            <person name="Oren A."/>
            <person name="Chaudhuri R.R."/>
            <person name="La Ragione R."/>
            <person name="Hildebrand F."/>
            <person name="Pallen M.J."/>
        </authorList>
    </citation>
    <scope>NUCLEOTIDE SEQUENCE</scope>
    <source>
        <strain evidence="2">ChiHjej9B8-7071</strain>
    </source>
</reference>
<feature type="transmembrane region" description="Helical" evidence="1">
    <location>
        <begin position="12"/>
        <end position="30"/>
    </location>
</feature>